<keyword evidence="3" id="KW-1185">Reference proteome</keyword>
<evidence type="ECO:0008006" key="4">
    <source>
        <dbReference type="Google" id="ProtNLM"/>
    </source>
</evidence>
<dbReference type="CDD" id="cd20739">
    <property type="entry name" value="PoNe_DUF637"/>
    <property type="match status" value="1"/>
</dbReference>
<evidence type="ECO:0000313" key="3">
    <source>
        <dbReference type="Proteomes" id="UP001500456"/>
    </source>
</evidence>
<proteinExistence type="predicted"/>
<gene>
    <name evidence="2" type="ORF">GCM10022232_78340</name>
</gene>
<feature type="region of interest" description="Disordered" evidence="1">
    <location>
        <begin position="741"/>
        <end position="760"/>
    </location>
</feature>
<organism evidence="2 3">
    <name type="scientific">Streptomyces plumbiresistens</name>
    <dbReference type="NCBI Taxonomy" id="511811"/>
    <lineage>
        <taxon>Bacteria</taxon>
        <taxon>Bacillati</taxon>
        <taxon>Actinomycetota</taxon>
        <taxon>Actinomycetes</taxon>
        <taxon>Kitasatosporales</taxon>
        <taxon>Streptomycetaceae</taxon>
        <taxon>Streptomyces</taxon>
    </lineage>
</organism>
<dbReference type="InterPro" id="IPR049762">
    <property type="entry name" value="PoNe_dom"/>
</dbReference>
<sequence>MLKPGEIPQFTGNLPQLETDYAELKKDAGNVRKTGGDVHSQFQGLSAYYTAPEAEQLFATTKPVQDRADAFADDLETVSSALSSYATEIRPLVDKLEQLKTQATTFVDSVKDDDEWEYDGDKVEEHNQIRDDITATVAAFWAAERTAHNKITALWGGTQMVAGDGSERTDQYGFNAEDMKNAQVPWGDPVEEKHHWYEVGHWVKSFVWDGLIVDGIWGTIKGLGTLVGFGGWDAMGQAWKGLAQLATGLVISSIPGAGALFWTLPDDKLPSWIRDSRTAMKETGKALVAWDEWGKNPGRAAGAVTFNVLTTVFTGGAGAGVAGAGKAGAVAKVLSAAGKAGKVIDPMTYIAKGAGAGLSKIGDISAALKGVGNIDIPALPENAITLPEGAVKLPDGTVRLPEGAAIPAGATELPGGNIKLPDDTPVLPEGSTKLPTEDGAPARYYDPDGNLLDENGNVLQQAKDGPGDVVDQPGSPNSPAAGADSPNTPAPVREPAMAGAPAHAAENAAQNINLGNSLDNVGDVGRVGDDVGAPGNRVEGPGGVADNTPGGVAGNTPGGVAGNTPGGVAGNLPTNSVDNAVPGTQAGNNVPGGPGNHVPANSVDNAAAGSADTGLRPGGPVGPISPSALDDLAARFGDDALPGIGDDLGDLGRTGDDAGSPANTADEGAGAADESQPARTPEEQQKIIDDQLHKANTDPDWFKDHYRTDGHRHSIDGVDGNGNALPVLAKDADGNWIARDSMPSKQPPPRMTPEPISPNALDKPQADYLDGVAKDRQVAGELTAAEKAANANPGDQALQDALAQAQKDYDARLAGTPNNSAIPERLGEDAARVHVVPERYADYSPVTLPKTPNGANMFDQLYKREDGSYLIVEAKAPQSDLIWRQGAGPAKGWMVRQGTSEYVHTIIAEMLSRKAADVRIAGDLLRAWKDGKLDYVLVKAKENTGSYAGATLEQFPINYKLD</sequence>
<name>A0ABP7T6M6_9ACTN</name>
<feature type="region of interest" description="Disordered" evidence="1">
    <location>
        <begin position="408"/>
        <end position="626"/>
    </location>
</feature>
<feature type="compositionally biased region" description="Gly residues" evidence="1">
    <location>
        <begin position="551"/>
        <end position="569"/>
    </location>
</feature>
<comment type="caution">
    <text evidence="2">The sequence shown here is derived from an EMBL/GenBank/DDBJ whole genome shotgun (WGS) entry which is preliminary data.</text>
</comment>
<reference evidence="3" key="1">
    <citation type="journal article" date="2019" name="Int. J. Syst. Evol. Microbiol.">
        <title>The Global Catalogue of Microorganisms (GCM) 10K type strain sequencing project: providing services to taxonomists for standard genome sequencing and annotation.</title>
        <authorList>
            <consortium name="The Broad Institute Genomics Platform"/>
            <consortium name="The Broad Institute Genome Sequencing Center for Infectious Disease"/>
            <person name="Wu L."/>
            <person name="Ma J."/>
        </authorList>
    </citation>
    <scope>NUCLEOTIDE SEQUENCE [LARGE SCALE GENOMIC DNA]</scope>
    <source>
        <strain evidence="3">JCM 16924</strain>
    </source>
</reference>
<evidence type="ECO:0000256" key="1">
    <source>
        <dbReference type="SAM" id="MobiDB-lite"/>
    </source>
</evidence>
<accession>A0ABP7T6M6</accession>
<dbReference type="RefSeq" id="WP_345569880.1">
    <property type="nucleotide sequence ID" value="NZ_BAAAZX010000032.1"/>
</dbReference>
<dbReference type="Proteomes" id="UP001500456">
    <property type="component" value="Unassembled WGS sequence"/>
</dbReference>
<feature type="compositionally biased region" description="Pro residues" evidence="1">
    <location>
        <begin position="745"/>
        <end position="756"/>
    </location>
</feature>
<feature type="region of interest" description="Disordered" evidence="1">
    <location>
        <begin position="645"/>
        <end position="683"/>
    </location>
</feature>
<protein>
    <recommendedName>
        <fullName evidence="4">Protein phosphatase</fullName>
    </recommendedName>
</protein>
<dbReference type="EMBL" id="BAAAZX010000032">
    <property type="protein sequence ID" value="GAA4021821.1"/>
    <property type="molecule type" value="Genomic_DNA"/>
</dbReference>
<feature type="compositionally biased region" description="Low complexity" evidence="1">
    <location>
        <begin position="496"/>
        <end position="509"/>
    </location>
</feature>
<evidence type="ECO:0000313" key="2">
    <source>
        <dbReference type="EMBL" id="GAA4021821.1"/>
    </source>
</evidence>